<dbReference type="RefSeq" id="WP_344490039.1">
    <property type="nucleotide sequence ID" value="NZ_BAAAQF010000019.1"/>
</dbReference>
<dbReference type="InterPro" id="IPR029058">
    <property type="entry name" value="AB_hydrolase_fold"/>
</dbReference>
<feature type="region of interest" description="Disordered" evidence="1">
    <location>
        <begin position="1"/>
        <end position="22"/>
    </location>
</feature>
<reference evidence="3 4" key="1">
    <citation type="journal article" date="2019" name="Int. J. Syst. Evol. Microbiol.">
        <title>The Global Catalogue of Microorganisms (GCM) 10K type strain sequencing project: providing services to taxonomists for standard genome sequencing and annotation.</title>
        <authorList>
            <consortium name="The Broad Institute Genomics Platform"/>
            <consortium name="The Broad Institute Genome Sequencing Center for Infectious Disease"/>
            <person name="Wu L."/>
            <person name="Ma J."/>
        </authorList>
    </citation>
    <scope>NUCLEOTIDE SEQUENCE [LARGE SCALE GENOMIC DNA]</scope>
    <source>
        <strain evidence="3 4">JCM 16001</strain>
    </source>
</reference>
<dbReference type="InterPro" id="IPR022742">
    <property type="entry name" value="Hydrolase_4"/>
</dbReference>
<protein>
    <recommendedName>
        <fullName evidence="2">Serine aminopeptidase S33 domain-containing protein</fullName>
    </recommendedName>
</protein>
<dbReference type="EMBL" id="BAAAQF010000019">
    <property type="protein sequence ID" value="GAA1688131.1"/>
    <property type="molecule type" value="Genomic_DNA"/>
</dbReference>
<comment type="caution">
    <text evidence="3">The sequence shown here is derived from an EMBL/GenBank/DDBJ whole genome shotgun (WGS) entry which is preliminary data.</text>
</comment>
<dbReference type="SUPFAM" id="SSF53474">
    <property type="entry name" value="alpha/beta-Hydrolases"/>
    <property type="match status" value="1"/>
</dbReference>
<dbReference type="PANTHER" id="PTHR43265:SF1">
    <property type="entry name" value="ESTERASE ESTD"/>
    <property type="match status" value="1"/>
</dbReference>
<dbReference type="Gene3D" id="3.40.50.1820">
    <property type="entry name" value="alpha/beta hydrolase"/>
    <property type="match status" value="1"/>
</dbReference>
<dbReference type="PANTHER" id="PTHR43265">
    <property type="entry name" value="ESTERASE ESTD"/>
    <property type="match status" value="1"/>
</dbReference>
<evidence type="ECO:0000313" key="4">
    <source>
        <dbReference type="Proteomes" id="UP001499851"/>
    </source>
</evidence>
<evidence type="ECO:0000256" key="1">
    <source>
        <dbReference type="SAM" id="MobiDB-lite"/>
    </source>
</evidence>
<evidence type="ECO:0000259" key="2">
    <source>
        <dbReference type="Pfam" id="PF12146"/>
    </source>
</evidence>
<keyword evidence="4" id="KW-1185">Reference proteome</keyword>
<evidence type="ECO:0000313" key="3">
    <source>
        <dbReference type="EMBL" id="GAA1688131.1"/>
    </source>
</evidence>
<proteinExistence type="predicted"/>
<dbReference type="InterPro" id="IPR053145">
    <property type="entry name" value="AB_hydrolase_Est10"/>
</dbReference>
<accession>A0ABN2HHZ8</accession>
<feature type="domain" description="Serine aminopeptidase S33" evidence="2">
    <location>
        <begin position="77"/>
        <end position="257"/>
    </location>
</feature>
<dbReference type="Proteomes" id="UP001499851">
    <property type="component" value="Unassembled WGS sequence"/>
</dbReference>
<dbReference type="Pfam" id="PF12146">
    <property type="entry name" value="Hydrolase_4"/>
    <property type="match status" value="1"/>
</dbReference>
<gene>
    <name evidence="3" type="ORF">GCM10009830_39640</name>
</gene>
<organism evidence="3 4">
    <name type="scientific">Glycomyces endophyticus</name>
    <dbReference type="NCBI Taxonomy" id="480996"/>
    <lineage>
        <taxon>Bacteria</taxon>
        <taxon>Bacillati</taxon>
        <taxon>Actinomycetota</taxon>
        <taxon>Actinomycetes</taxon>
        <taxon>Glycomycetales</taxon>
        <taxon>Glycomycetaceae</taxon>
        <taxon>Glycomyces</taxon>
    </lineage>
</organism>
<name>A0ABN2HHZ8_9ACTN</name>
<sequence>MSDPVPTDTANTGWTPPAYADPTRFTEQAVTVGTGPFAVPGTVSLPARRTPAPAVVLLGGGGPFDRDGTAGPNKPLKDLAWGLAGRGIAVLRFDKPTFAHPEFAAASDLTMTGEYVPYAVDAVEQLADRPEVDADRVFLLGHSMGGKVAPRVAASVPTVAGLVIMAGDTEPMHHAAVRVVTYLAGTVPDQVPASAVETIARQAALVDGPDLTPQTPAGDLPFGLPAPYWLELRDFDPVEEAAALDQPMLIVQGGRDYQVTVADDLARWRSGLADRSGVDFAVFEADDHMFFSGTGPSLPDDYLLPQHVDPEVVDHVADWIDRAQPR</sequence>